<dbReference type="GO" id="GO:0006355">
    <property type="term" value="P:regulation of DNA-templated transcription"/>
    <property type="evidence" value="ECO:0007669"/>
    <property type="project" value="UniProtKB-ARBA"/>
</dbReference>
<dbReference type="InterPro" id="IPR017930">
    <property type="entry name" value="Myb_dom"/>
</dbReference>
<evidence type="ECO:0000259" key="9">
    <source>
        <dbReference type="PROSITE" id="PS51294"/>
    </source>
</evidence>
<dbReference type="PANTHER" id="PTHR47214">
    <property type="entry name" value="PROTEIN ROUGH SHEATH 2 HOMOLOG"/>
    <property type="match status" value="1"/>
</dbReference>
<evidence type="ECO:0000256" key="5">
    <source>
        <dbReference type="ARBA" id="ARBA00023163"/>
    </source>
</evidence>
<protein>
    <submittedName>
        <fullName evidence="10">Asymmetric leaves 1</fullName>
    </submittedName>
</protein>
<evidence type="ECO:0000256" key="6">
    <source>
        <dbReference type="ARBA" id="ARBA00023242"/>
    </source>
</evidence>
<dbReference type="FunFam" id="1.10.10.60:FF:000449">
    <property type="entry name" value="MYB-related transcription factor"/>
    <property type="match status" value="1"/>
</dbReference>
<evidence type="ECO:0000256" key="4">
    <source>
        <dbReference type="ARBA" id="ARBA00023125"/>
    </source>
</evidence>
<dbReference type="Gene3D" id="1.10.10.60">
    <property type="entry name" value="Homeodomain-like"/>
    <property type="match status" value="2"/>
</dbReference>
<evidence type="ECO:0000256" key="3">
    <source>
        <dbReference type="ARBA" id="ARBA00023015"/>
    </source>
</evidence>
<dbReference type="InterPro" id="IPR052844">
    <property type="entry name" value="Leaf_Dev_Regulator"/>
</dbReference>
<dbReference type="PROSITE" id="PS50090">
    <property type="entry name" value="MYB_LIKE"/>
    <property type="match status" value="2"/>
</dbReference>
<keyword evidence="6" id="KW-0539">Nucleus</keyword>
<keyword evidence="7" id="KW-0175">Coiled coil</keyword>
<keyword evidence="5" id="KW-0804">Transcription</keyword>
<dbReference type="AlphaFoldDB" id="A0A7M3VDW2"/>
<dbReference type="InterPro" id="IPR009057">
    <property type="entry name" value="Homeodomain-like_sf"/>
</dbReference>
<accession>A0A7M3VDW2</accession>
<name>A0A7M3VDW2_CEDDE</name>
<feature type="domain" description="HTH myb-type" evidence="9">
    <location>
        <begin position="1"/>
        <end position="57"/>
    </location>
</feature>
<proteinExistence type="evidence at transcript level"/>
<keyword evidence="2" id="KW-0677">Repeat</keyword>
<evidence type="ECO:0000256" key="1">
    <source>
        <dbReference type="ARBA" id="ARBA00004123"/>
    </source>
</evidence>
<gene>
    <name evidence="10" type="primary">AS1</name>
</gene>
<evidence type="ECO:0000313" key="10">
    <source>
        <dbReference type="EMBL" id="QOQ51776.1"/>
    </source>
</evidence>
<dbReference type="GO" id="GO:0005634">
    <property type="term" value="C:nucleus"/>
    <property type="evidence" value="ECO:0007669"/>
    <property type="project" value="UniProtKB-SubCell"/>
</dbReference>
<dbReference type="CDD" id="cd00167">
    <property type="entry name" value="SANT"/>
    <property type="match status" value="2"/>
</dbReference>
<evidence type="ECO:0000256" key="2">
    <source>
        <dbReference type="ARBA" id="ARBA00022737"/>
    </source>
</evidence>
<keyword evidence="3" id="KW-0805">Transcription regulation</keyword>
<keyword evidence="4" id="KW-0238">DNA-binding</keyword>
<dbReference type="GO" id="GO:0003677">
    <property type="term" value="F:DNA binding"/>
    <property type="evidence" value="ECO:0007669"/>
    <property type="project" value="UniProtKB-KW"/>
</dbReference>
<feature type="domain" description="Myb-like" evidence="8">
    <location>
        <begin position="54"/>
        <end position="104"/>
    </location>
</feature>
<feature type="domain" description="Myb-like" evidence="8">
    <location>
        <begin position="1"/>
        <end position="53"/>
    </location>
</feature>
<evidence type="ECO:0000256" key="7">
    <source>
        <dbReference type="SAM" id="Coils"/>
    </source>
</evidence>
<dbReference type="SMART" id="SM00717">
    <property type="entry name" value="SANT"/>
    <property type="match status" value="2"/>
</dbReference>
<organism evidence="10">
    <name type="scientific">Cedrus deodara</name>
    <name type="common">Deodar cedar</name>
    <name type="synonym">Pinus deodara</name>
    <dbReference type="NCBI Taxonomy" id="3322"/>
    <lineage>
        <taxon>Eukaryota</taxon>
        <taxon>Viridiplantae</taxon>
        <taxon>Streptophyta</taxon>
        <taxon>Embryophyta</taxon>
        <taxon>Tracheophyta</taxon>
        <taxon>Spermatophyta</taxon>
        <taxon>Pinopsida</taxon>
        <taxon>Pinidae</taxon>
        <taxon>Conifers I</taxon>
        <taxon>Pinales</taxon>
        <taxon>Pinaceae</taxon>
        <taxon>Cedrus</taxon>
    </lineage>
</organism>
<evidence type="ECO:0000259" key="8">
    <source>
        <dbReference type="PROSITE" id="PS50090"/>
    </source>
</evidence>
<dbReference type="InterPro" id="IPR001005">
    <property type="entry name" value="SANT/Myb"/>
</dbReference>
<reference evidence="10" key="1">
    <citation type="journal article" date="2020" name="BMC Evol. Biol.">
        <title>The flattened and needlelike leaves of the pine family (Pinaceae) share a conserved genetic network for adaxial-abaxial polarity but have diverged for photosynthetic adaptation.</title>
        <authorList>
            <person name="Du H."/>
            <person name="Ran J.H."/>
            <person name="Feng Y.Y."/>
            <person name="Wang X.Q."/>
        </authorList>
    </citation>
    <scope>NUCLEOTIDE SEQUENCE</scope>
</reference>
<dbReference type="Pfam" id="PF13921">
    <property type="entry name" value="Myb_DNA-bind_6"/>
    <property type="match status" value="1"/>
</dbReference>
<dbReference type="SUPFAM" id="SSF46689">
    <property type="entry name" value="Homeodomain-like"/>
    <property type="match status" value="1"/>
</dbReference>
<dbReference type="PROSITE" id="PS51294">
    <property type="entry name" value="HTH_MYB"/>
    <property type="match status" value="2"/>
</dbReference>
<feature type="coiled-coil region" evidence="7">
    <location>
        <begin position="431"/>
        <end position="470"/>
    </location>
</feature>
<comment type="subcellular location">
    <subcellularLocation>
        <location evidence="1">Nucleus</location>
    </subcellularLocation>
</comment>
<sequence>MKERQRWQPEEDALLRAYVKQYGPREWNLVSQRMGKTLDRDAKSCLERWKNYLKPGIKKGSLTEEEQSLVISLQAKYGNKWKKIAAEVPGRTAKRLGKWWEVFKEKQLKERRKERQNLDSANCREGGKYDHILETFAEKYVQKKICPTNLPPFLMPCPSPSPVLTLSVPTGSTYADNICLANLKTTPSVSTSPVVSQMPNLPESMGLTLPVIKKKVPSACETEPRLTLESLGSTRPMLEPELALQCSAAAMDLELTPPYLGASSSAVDAASSLPPWMSNPPIAQVTASGGSDVKTTVSAFILEKDTPFLPKSIHLNSSPSVSLSLSPSSSDPVVSSGSASPASEVIAPRSWLQDASRHQEIINGVAAAVAKEKKVNLPWCALEKQVGTSSFEPTLASSKQAMDNLVMQQLPTFLQYCKDLEEGRQSWIMHKKEATWRLSRLEQQLESEKARKRREKIEEVGAKIRALREEEITYLDKLETECREQLSSLQRDAEMKEAKMMELWVAKQLQLTKFVEQMLYQFPDAQRLFSKDMH</sequence>
<feature type="domain" description="HTH myb-type" evidence="9">
    <location>
        <begin position="58"/>
        <end position="108"/>
    </location>
</feature>
<dbReference type="PANTHER" id="PTHR47214:SF1">
    <property type="entry name" value="PROTEIN ROUGH SHEATH 2 HOMOLOG"/>
    <property type="match status" value="1"/>
</dbReference>
<dbReference type="EMBL" id="MT540578">
    <property type="protein sequence ID" value="QOQ51776.1"/>
    <property type="molecule type" value="mRNA"/>
</dbReference>